<dbReference type="PROSITE" id="PS00154">
    <property type="entry name" value="ATPASE_E1_E2"/>
    <property type="match status" value="1"/>
</dbReference>
<dbReference type="InterPro" id="IPR050510">
    <property type="entry name" value="Cation_transp_ATPase_P-type"/>
</dbReference>
<dbReference type="SMART" id="SM00831">
    <property type="entry name" value="Cation_ATPase_N"/>
    <property type="match status" value="1"/>
</dbReference>
<dbReference type="InterPro" id="IPR044492">
    <property type="entry name" value="P_typ_ATPase_HD_dom"/>
</dbReference>
<keyword evidence="4" id="KW-1003">Cell membrane</keyword>
<comment type="similarity">
    <text evidence="2">Belongs to the cation transport ATPase (P-type) (TC 3.A.3) family. Type IIA subfamily.</text>
</comment>
<dbReference type="PANTHER" id="PTHR43294:SF21">
    <property type="entry name" value="CATION TRANSPORTING ATPASE"/>
    <property type="match status" value="1"/>
</dbReference>
<dbReference type="Proteomes" id="UP000886891">
    <property type="component" value="Unassembled WGS sequence"/>
</dbReference>
<keyword evidence="5" id="KW-0813">Transport</keyword>
<dbReference type="PRINTS" id="PR00120">
    <property type="entry name" value="HATPASE"/>
</dbReference>
<evidence type="ECO:0000256" key="5">
    <source>
        <dbReference type="ARBA" id="ARBA00022568"/>
    </source>
</evidence>
<evidence type="ECO:0000256" key="9">
    <source>
        <dbReference type="ARBA" id="ARBA00022837"/>
    </source>
</evidence>
<feature type="transmembrane region" description="Helical" evidence="15">
    <location>
        <begin position="84"/>
        <end position="103"/>
    </location>
</feature>
<sequence>MKPFHAQPIEDVLTAVRSDRKGLTEAEAKIRLEQDGKNALQGAKKRSMFLKFIDQMKDVMILVLLAAALISGILTIVEQNYAELVDSALILLIVIINAVIGLVQENKAEAAMDALKNLNKPYAKVIRDGTLTKIKSEDIVVGDVVVLEAGDIVPADIRLFEAASLKVEEAALTGESVPSEKGIEVIDREDAPLGDRGNMCYSSGVISYGRGQGVVVATGMKTEVGKIATMLNEGEAGKTPLQVQLAKTAKMLSVIVLAIAAVIFAAAVIRGVTGGGDESVVDLIMDAFMTAVAIAVAAIPEGLPAVVTIVLAIGVQRMSERKAIVRNLPAVETLGCCEIICSDKTGTLTLNQMTVKELYTPETGLYAAGAEPAESVSAETLVRTMALCNDTVEAEGKLMGDPTETALVAYARDIGKTGLNELYPRIAENPFDSVRKRMATINTVDGKAIGHIKGAPDLLLERCNRILIGDSVRPITADDVEAVRNANHAMASKALRVLAAAIKPEDNDCEQVESDMVFVGLVGMIDPPRPEVKDAVRVCKKAGMTAIMITGDHKDTAAAIASEIGILEEGKLVITGAELDKLSDAEFMEHLSDYRVFARVSPENKVRIVKAFKAAGKIVAMTGDGVNDAPSIKTADIGVGMGITGTDVSKGASDMVLADDNFATIVSAVEEGRKVYSNIKKAVQYLLSANIAEVLCLFIATVFLNVDFLTPVMILWVNLVTDSLPALALGTEAAEANIMNDPPRKSGSSLFAGKTGRDIFIQGFMQTALVMTSFCIGYYVLPEGIADHSVAMTMAFVTLCMIQLFHSYNLRSQKGSLFSKNPFTNKFLNISFIIGIVLVVLVLVIPGVGETLFDAAMLSGTEWAIALATSLFIIPMVELQKVLERAVDRRQGKANNK</sequence>
<dbReference type="InterPro" id="IPR059000">
    <property type="entry name" value="ATPase_P-type_domA"/>
</dbReference>
<name>A0A9D1SXX7_9FIRM</name>
<dbReference type="GO" id="GO:0046872">
    <property type="term" value="F:metal ion binding"/>
    <property type="evidence" value="ECO:0007669"/>
    <property type="project" value="UniProtKB-KW"/>
</dbReference>
<dbReference type="InterPro" id="IPR023214">
    <property type="entry name" value="HAD_sf"/>
</dbReference>
<keyword evidence="5" id="KW-0406">Ion transport</keyword>
<dbReference type="SFLD" id="SFLDG00002">
    <property type="entry name" value="C1.7:_P-type_atpase_like"/>
    <property type="match status" value="1"/>
</dbReference>
<dbReference type="InterPro" id="IPR006408">
    <property type="entry name" value="P-type_ATPase_IIB"/>
</dbReference>
<dbReference type="FunFam" id="2.70.150.10:FF:000016">
    <property type="entry name" value="Calcium-transporting P-type ATPase putative"/>
    <property type="match status" value="1"/>
</dbReference>
<organism evidence="17 18">
    <name type="scientific">Candidatus Stercoripulliclostridium merdipullorum</name>
    <dbReference type="NCBI Taxonomy" id="2840952"/>
    <lineage>
        <taxon>Bacteria</taxon>
        <taxon>Bacillati</taxon>
        <taxon>Bacillota</taxon>
        <taxon>Clostridia</taxon>
        <taxon>Eubacteriales</taxon>
        <taxon>Candidatus Stercoripulliclostridium</taxon>
    </lineage>
</organism>
<dbReference type="GO" id="GO:0005886">
    <property type="term" value="C:plasma membrane"/>
    <property type="evidence" value="ECO:0007669"/>
    <property type="project" value="UniProtKB-SubCell"/>
</dbReference>
<dbReference type="GO" id="GO:0005391">
    <property type="term" value="F:P-type sodium:potassium-exchanging transporter activity"/>
    <property type="evidence" value="ECO:0007669"/>
    <property type="project" value="TreeGrafter"/>
</dbReference>
<evidence type="ECO:0000313" key="17">
    <source>
        <dbReference type="EMBL" id="HIV00639.1"/>
    </source>
</evidence>
<dbReference type="SFLD" id="SFLDS00003">
    <property type="entry name" value="Haloacid_Dehalogenase"/>
    <property type="match status" value="1"/>
</dbReference>
<dbReference type="InterPro" id="IPR023299">
    <property type="entry name" value="ATPase_P-typ_cyto_dom_N"/>
</dbReference>
<dbReference type="InterPro" id="IPR018303">
    <property type="entry name" value="ATPase_P-typ_P_site"/>
</dbReference>
<feature type="transmembrane region" description="Helical" evidence="15">
    <location>
        <begin position="251"/>
        <end position="269"/>
    </location>
</feature>
<dbReference type="Gene3D" id="3.40.1110.10">
    <property type="entry name" value="Calcium-transporting ATPase, cytoplasmic domain N"/>
    <property type="match status" value="1"/>
</dbReference>
<dbReference type="Pfam" id="PF00689">
    <property type="entry name" value="Cation_ATPase_C"/>
    <property type="match status" value="1"/>
</dbReference>
<dbReference type="Pfam" id="PF00690">
    <property type="entry name" value="Cation_ATPase_N"/>
    <property type="match status" value="1"/>
</dbReference>
<dbReference type="GO" id="GO:0030007">
    <property type="term" value="P:intracellular potassium ion homeostasis"/>
    <property type="evidence" value="ECO:0007669"/>
    <property type="project" value="TreeGrafter"/>
</dbReference>
<keyword evidence="12 15" id="KW-1133">Transmembrane helix</keyword>
<evidence type="ECO:0000256" key="11">
    <source>
        <dbReference type="ARBA" id="ARBA00022967"/>
    </source>
</evidence>
<keyword evidence="11" id="KW-1278">Translocase</keyword>
<evidence type="ECO:0000256" key="12">
    <source>
        <dbReference type="ARBA" id="ARBA00022989"/>
    </source>
</evidence>
<feature type="transmembrane region" description="Helical" evidence="15">
    <location>
        <begin position="827"/>
        <end position="848"/>
    </location>
</feature>
<dbReference type="PANTHER" id="PTHR43294">
    <property type="entry name" value="SODIUM/POTASSIUM-TRANSPORTING ATPASE SUBUNIT ALPHA"/>
    <property type="match status" value="1"/>
</dbReference>
<reference evidence="17" key="2">
    <citation type="journal article" date="2021" name="PeerJ">
        <title>Extensive microbial diversity within the chicken gut microbiome revealed by metagenomics and culture.</title>
        <authorList>
            <person name="Gilroy R."/>
            <person name="Ravi A."/>
            <person name="Getino M."/>
            <person name="Pursley I."/>
            <person name="Horton D.L."/>
            <person name="Alikhan N.F."/>
            <person name="Baker D."/>
            <person name="Gharbi K."/>
            <person name="Hall N."/>
            <person name="Watson M."/>
            <person name="Adriaenssens E.M."/>
            <person name="Foster-Nyarko E."/>
            <person name="Jarju S."/>
            <person name="Secka A."/>
            <person name="Antonio M."/>
            <person name="Oren A."/>
            <person name="Chaudhuri R.R."/>
            <person name="La Ragione R."/>
            <person name="Hildebrand F."/>
            <person name="Pallen M.J."/>
        </authorList>
    </citation>
    <scope>NUCLEOTIDE SEQUENCE</scope>
    <source>
        <strain evidence="17">23406</strain>
    </source>
</reference>
<dbReference type="SFLD" id="SFLDF00027">
    <property type="entry name" value="p-type_atpase"/>
    <property type="match status" value="1"/>
</dbReference>
<feature type="transmembrane region" description="Helical" evidence="15">
    <location>
        <begin position="863"/>
        <end position="883"/>
    </location>
</feature>
<dbReference type="GO" id="GO:1902600">
    <property type="term" value="P:proton transmembrane transport"/>
    <property type="evidence" value="ECO:0007669"/>
    <property type="project" value="TreeGrafter"/>
</dbReference>
<evidence type="ECO:0000313" key="18">
    <source>
        <dbReference type="Proteomes" id="UP000886891"/>
    </source>
</evidence>
<dbReference type="FunFam" id="3.40.50.1000:FF:000028">
    <property type="entry name" value="Calcium-transporting P-type ATPase, putative"/>
    <property type="match status" value="1"/>
</dbReference>
<comment type="subcellular location">
    <subcellularLocation>
        <location evidence="1">Cell membrane</location>
        <topology evidence="1">Multi-pass membrane protein</topology>
    </subcellularLocation>
</comment>
<dbReference type="Gene3D" id="2.70.150.10">
    <property type="entry name" value="Calcium-transporting ATPase, cytoplasmic transduction domain A"/>
    <property type="match status" value="1"/>
</dbReference>
<dbReference type="SUPFAM" id="SSF81653">
    <property type="entry name" value="Calcium ATPase, transduction domain A"/>
    <property type="match status" value="1"/>
</dbReference>
<evidence type="ECO:0000256" key="7">
    <source>
        <dbReference type="ARBA" id="ARBA00022723"/>
    </source>
</evidence>
<evidence type="ECO:0000256" key="8">
    <source>
        <dbReference type="ARBA" id="ARBA00022741"/>
    </source>
</evidence>
<dbReference type="EC" id="7.2.2.10" evidence="3"/>
<keyword evidence="7" id="KW-0479">Metal-binding</keyword>
<dbReference type="GO" id="GO:0016887">
    <property type="term" value="F:ATP hydrolysis activity"/>
    <property type="evidence" value="ECO:0007669"/>
    <property type="project" value="InterPro"/>
</dbReference>
<feature type="transmembrane region" description="Helical" evidence="15">
    <location>
        <begin position="59"/>
        <end position="78"/>
    </location>
</feature>
<evidence type="ECO:0000256" key="10">
    <source>
        <dbReference type="ARBA" id="ARBA00022840"/>
    </source>
</evidence>
<dbReference type="InterPro" id="IPR004014">
    <property type="entry name" value="ATPase_P-typ_cation-transptr_N"/>
</dbReference>
<keyword evidence="10" id="KW-0067">ATP-binding</keyword>
<dbReference type="GO" id="GO:0005524">
    <property type="term" value="F:ATP binding"/>
    <property type="evidence" value="ECO:0007669"/>
    <property type="project" value="UniProtKB-KW"/>
</dbReference>
<dbReference type="Gene3D" id="3.40.50.1000">
    <property type="entry name" value="HAD superfamily/HAD-like"/>
    <property type="match status" value="1"/>
</dbReference>
<accession>A0A9D1SXX7</accession>
<dbReference type="EMBL" id="DVOH01000046">
    <property type="protein sequence ID" value="HIV00639.1"/>
    <property type="molecule type" value="Genomic_DNA"/>
</dbReference>
<dbReference type="SUPFAM" id="SSF81660">
    <property type="entry name" value="Metal cation-transporting ATPase, ATP-binding domain N"/>
    <property type="match status" value="1"/>
</dbReference>
<keyword evidence="9" id="KW-0106">Calcium</keyword>
<dbReference type="SUPFAM" id="SSF56784">
    <property type="entry name" value="HAD-like"/>
    <property type="match status" value="1"/>
</dbReference>
<feature type="transmembrane region" description="Helical" evidence="15">
    <location>
        <begin position="759"/>
        <end position="779"/>
    </location>
</feature>
<dbReference type="Pfam" id="PF13246">
    <property type="entry name" value="Cation_ATPase"/>
    <property type="match status" value="1"/>
</dbReference>
<keyword evidence="5" id="KW-0109">Calcium transport</keyword>
<feature type="transmembrane region" description="Helical" evidence="15">
    <location>
        <begin position="785"/>
        <end position="806"/>
    </location>
</feature>
<evidence type="ECO:0000256" key="15">
    <source>
        <dbReference type="SAM" id="Phobius"/>
    </source>
</evidence>
<dbReference type="GO" id="GO:1990573">
    <property type="term" value="P:potassium ion import across plasma membrane"/>
    <property type="evidence" value="ECO:0007669"/>
    <property type="project" value="TreeGrafter"/>
</dbReference>
<evidence type="ECO:0000256" key="1">
    <source>
        <dbReference type="ARBA" id="ARBA00004651"/>
    </source>
</evidence>
<gene>
    <name evidence="17" type="ORF">IAB14_05975</name>
</gene>
<dbReference type="Pfam" id="PF00122">
    <property type="entry name" value="E1-E2_ATPase"/>
    <property type="match status" value="1"/>
</dbReference>
<dbReference type="NCBIfam" id="TIGR01517">
    <property type="entry name" value="ATPase-IIB_Ca"/>
    <property type="match status" value="1"/>
</dbReference>
<evidence type="ECO:0000256" key="3">
    <source>
        <dbReference type="ARBA" id="ARBA00012790"/>
    </source>
</evidence>
<protein>
    <recommendedName>
        <fullName evidence="3">P-type Ca(2+) transporter</fullName>
        <ecNumber evidence="3">7.2.2.10</ecNumber>
    </recommendedName>
</protein>
<dbReference type="Gene3D" id="1.20.1110.10">
    <property type="entry name" value="Calcium-transporting ATPase, transmembrane domain"/>
    <property type="match status" value="1"/>
</dbReference>
<dbReference type="InterPro" id="IPR006068">
    <property type="entry name" value="ATPase_P-typ_cation-transptr_C"/>
</dbReference>
<dbReference type="GO" id="GO:0036376">
    <property type="term" value="P:sodium ion export across plasma membrane"/>
    <property type="evidence" value="ECO:0007669"/>
    <property type="project" value="TreeGrafter"/>
</dbReference>
<dbReference type="PRINTS" id="PR00119">
    <property type="entry name" value="CATATPASE"/>
</dbReference>
<dbReference type="InterPro" id="IPR036412">
    <property type="entry name" value="HAD-like_sf"/>
</dbReference>
<dbReference type="InterPro" id="IPR023298">
    <property type="entry name" value="ATPase_P-typ_TM_dom_sf"/>
</dbReference>
<dbReference type="InterPro" id="IPR008250">
    <property type="entry name" value="ATPase_P-typ_transduc_dom_A_sf"/>
</dbReference>
<reference evidence="17" key="1">
    <citation type="submission" date="2020-10" db="EMBL/GenBank/DDBJ databases">
        <authorList>
            <person name="Gilroy R."/>
        </authorList>
    </citation>
    <scope>NUCLEOTIDE SEQUENCE</scope>
    <source>
        <strain evidence="17">23406</strain>
    </source>
</reference>
<keyword evidence="13 15" id="KW-0472">Membrane</keyword>
<dbReference type="GO" id="GO:0006883">
    <property type="term" value="P:intracellular sodium ion homeostasis"/>
    <property type="evidence" value="ECO:0007669"/>
    <property type="project" value="TreeGrafter"/>
</dbReference>
<evidence type="ECO:0000256" key="4">
    <source>
        <dbReference type="ARBA" id="ARBA00022475"/>
    </source>
</evidence>
<keyword evidence="6 15" id="KW-0812">Transmembrane</keyword>
<comment type="caution">
    <text evidence="17">The sequence shown here is derived from an EMBL/GenBank/DDBJ whole genome shotgun (WGS) entry which is preliminary data.</text>
</comment>
<evidence type="ECO:0000256" key="13">
    <source>
        <dbReference type="ARBA" id="ARBA00023136"/>
    </source>
</evidence>
<feature type="transmembrane region" description="Helical" evidence="15">
    <location>
        <begin position="712"/>
        <end position="738"/>
    </location>
</feature>
<dbReference type="InterPro" id="IPR001757">
    <property type="entry name" value="P_typ_ATPase"/>
</dbReference>
<evidence type="ECO:0000256" key="14">
    <source>
        <dbReference type="ARBA" id="ARBA00048694"/>
    </source>
</evidence>
<comment type="catalytic activity">
    <reaction evidence="14">
        <text>Ca(2+)(in) + ATP + H2O = Ca(2+)(out) + ADP + phosphate + H(+)</text>
        <dbReference type="Rhea" id="RHEA:18105"/>
        <dbReference type="ChEBI" id="CHEBI:15377"/>
        <dbReference type="ChEBI" id="CHEBI:15378"/>
        <dbReference type="ChEBI" id="CHEBI:29108"/>
        <dbReference type="ChEBI" id="CHEBI:30616"/>
        <dbReference type="ChEBI" id="CHEBI:43474"/>
        <dbReference type="ChEBI" id="CHEBI:456216"/>
        <dbReference type="EC" id="7.2.2.10"/>
    </reaction>
</comment>
<dbReference type="NCBIfam" id="TIGR01494">
    <property type="entry name" value="ATPase_P-type"/>
    <property type="match status" value="3"/>
</dbReference>
<feature type="transmembrane region" description="Helical" evidence="15">
    <location>
        <begin position="289"/>
        <end position="313"/>
    </location>
</feature>
<feature type="domain" description="Cation-transporting P-type ATPase N-terminal" evidence="16">
    <location>
        <begin position="3"/>
        <end position="76"/>
    </location>
</feature>
<feature type="transmembrane region" description="Helical" evidence="15">
    <location>
        <begin position="683"/>
        <end position="706"/>
    </location>
</feature>
<dbReference type="GO" id="GO:0005388">
    <property type="term" value="F:P-type calcium transporter activity"/>
    <property type="evidence" value="ECO:0007669"/>
    <property type="project" value="UniProtKB-EC"/>
</dbReference>
<evidence type="ECO:0000259" key="16">
    <source>
        <dbReference type="SMART" id="SM00831"/>
    </source>
</evidence>
<keyword evidence="8" id="KW-0547">Nucleotide-binding</keyword>
<dbReference type="AlphaFoldDB" id="A0A9D1SXX7"/>
<evidence type="ECO:0000256" key="2">
    <source>
        <dbReference type="ARBA" id="ARBA00005675"/>
    </source>
</evidence>
<proteinExistence type="inferred from homology"/>
<dbReference type="SUPFAM" id="SSF81665">
    <property type="entry name" value="Calcium ATPase, transmembrane domain M"/>
    <property type="match status" value="1"/>
</dbReference>
<evidence type="ECO:0000256" key="6">
    <source>
        <dbReference type="ARBA" id="ARBA00022692"/>
    </source>
</evidence>